<feature type="transmembrane region" description="Helical" evidence="1">
    <location>
        <begin position="215"/>
        <end position="234"/>
    </location>
</feature>
<proteinExistence type="predicted"/>
<evidence type="ECO:0000256" key="1">
    <source>
        <dbReference type="SAM" id="Phobius"/>
    </source>
</evidence>
<evidence type="ECO:0000313" key="4">
    <source>
        <dbReference type="Proteomes" id="UP001529421"/>
    </source>
</evidence>
<name>A0ABT7V7E9_9ACTN</name>
<feature type="domain" description="Predicted membrane protein YciQ-like C-terminal" evidence="2">
    <location>
        <begin position="92"/>
        <end position="281"/>
    </location>
</feature>
<keyword evidence="1" id="KW-1133">Transmembrane helix</keyword>
<sequence length="390" mass="42110">MEVIAQLLFLWAGVRTALAGAFASALGAGADLAATAVLTLVMAGIYGAASYLMVRWMRADREAAERRERAAAETAERTHGHADETWDHLMAPGFEADEVACVVDYDLLANAFAATALRLVREGALRIERGDPSEGGAVVRSCGRGRDKDVLGRAAMKTLFCTGSTRLTMREALDNRTWTYEDQAANVRAYETALEQASRQAGLTLSEDTRASDRYNGWAVVFVIVGLVGAIWFAMGVPSVCAFLIYVASSLYLGMRGVSPRKRSLTPAGARVAVRLDALRARIERALEAGERFGLSGRDAGRLLEFAVVLDFDEGELAQLARQMGDASLERLAGDWSDGGAVKLEGVPLRRSRLAGGRRLGGKRLITPVGMLRSAYLIRNSWLLSEYGSS</sequence>
<comment type="caution">
    <text evidence="3">The sequence shown here is derived from an EMBL/GenBank/DDBJ whole genome shotgun (WGS) entry which is preliminary data.</text>
</comment>
<dbReference type="Proteomes" id="UP001529421">
    <property type="component" value="Unassembled WGS sequence"/>
</dbReference>
<protein>
    <submittedName>
        <fullName evidence="3">DUF2207 domain-containing protein</fullName>
    </submittedName>
</protein>
<reference evidence="3 4" key="2">
    <citation type="submission" date="2023-06" db="EMBL/GenBank/DDBJ databases">
        <authorList>
            <person name="Zeman M."/>
            <person name="Kubasova T."/>
            <person name="Jahodarova E."/>
            <person name="Nykrynova M."/>
            <person name="Rychlik I."/>
        </authorList>
    </citation>
    <scope>NUCLEOTIDE SEQUENCE [LARGE SCALE GENOMIC DNA]</scope>
    <source>
        <strain evidence="3 4">154_Feed</strain>
    </source>
</reference>
<keyword evidence="1" id="KW-0812">Transmembrane</keyword>
<dbReference type="RefSeq" id="WP_289544394.1">
    <property type="nucleotide sequence ID" value="NZ_JAUDDZ010000002.1"/>
</dbReference>
<accession>A0ABT7V7E9</accession>
<feature type="transmembrane region" description="Helical" evidence="1">
    <location>
        <begin position="33"/>
        <end position="54"/>
    </location>
</feature>
<reference evidence="4" key="1">
    <citation type="submission" date="2023-06" db="EMBL/GenBank/DDBJ databases">
        <title>Identification and characterization of horizontal gene transfer across gut microbiota members of farm animals based on homology search.</title>
        <authorList>
            <person name="Zeman M."/>
            <person name="Kubasova T."/>
            <person name="Jahodarova E."/>
            <person name="Nykrynova M."/>
            <person name="Rychlik I."/>
        </authorList>
    </citation>
    <scope>NUCLEOTIDE SEQUENCE [LARGE SCALE GENOMIC DNA]</scope>
    <source>
        <strain evidence="4">154_Feed</strain>
    </source>
</reference>
<dbReference type="Pfam" id="PF20990">
    <property type="entry name" value="DUF2207_C"/>
    <property type="match status" value="1"/>
</dbReference>
<evidence type="ECO:0000259" key="2">
    <source>
        <dbReference type="Pfam" id="PF20990"/>
    </source>
</evidence>
<evidence type="ECO:0000313" key="3">
    <source>
        <dbReference type="EMBL" id="MDM8274419.1"/>
    </source>
</evidence>
<keyword evidence="1" id="KW-0472">Membrane</keyword>
<keyword evidence="4" id="KW-1185">Reference proteome</keyword>
<dbReference type="InterPro" id="IPR048389">
    <property type="entry name" value="YciQ-like_C"/>
</dbReference>
<organism evidence="3 4">
    <name type="scientific">Enorma phocaeensis</name>
    <dbReference type="NCBI Taxonomy" id="1871019"/>
    <lineage>
        <taxon>Bacteria</taxon>
        <taxon>Bacillati</taxon>
        <taxon>Actinomycetota</taxon>
        <taxon>Coriobacteriia</taxon>
        <taxon>Coriobacteriales</taxon>
        <taxon>Coriobacteriaceae</taxon>
        <taxon>Enorma</taxon>
    </lineage>
</organism>
<gene>
    <name evidence="3" type="ORF">QUW28_02725</name>
</gene>
<dbReference type="EMBL" id="JAUDDZ010000002">
    <property type="protein sequence ID" value="MDM8274419.1"/>
    <property type="molecule type" value="Genomic_DNA"/>
</dbReference>